<dbReference type="PANTHER" id="PTHR40278">
    <property type="entry name" value="DNA UTILIZATION PROTEIN HOFN"/>
    <property type="match status" value="1"/>
</dbReference>
<protein>
    <recommendedName>
        <fullName evidence="3">Fimbrial assembly protein</fullName>
    </recommendedName>
</protein>
<dbReference type="Pfam" id="PF05137">
    <property type="entry name" value="PilN"/>
    <property type="match status" value="1"/>
</dbReference>
<dbReference type="InterPro" id="IPR007813">
    <property type="entry name" value="PilN"/>
</dbReference>
<dbReference type="AlphaFoldDB" id="A0A1F6BBY2"/>
<evidence type="ECO:0008006" key="3">
    <source>
        <dbReference type="Google" id="ProtNLM"/>
    </source>
</evidence>
<dbReference type="STRING" id="1798401.A2363_00400"/>
<reference evidence="1 2" key="1">
    <citation type="journal article" date="2016" name="Nat. Commun.">
        <title>Thousands of microbial genomes shed light on interconnected biogeochemical processes in an aquifer system.</title>
        <authorList>
            <person name="Anantharaman K."/>
            <person name="Brown C.T."/>
            <person name="Hug L.A."/>
            <person name="Sharon I."/>
            <person name="Castelle C.J."/>
            <person name="Probst A.J."/>
            <person name="Thomas B.C."/>
            <person name="Singh A."/>
            <person name="Wilkins M.J."/>
            <person name="Karaoz U."/>
            <person name="Brodie E.L."/>
            <person name="Williams K.H."/>
            <person name="Hubbard S.S."/>
            <person name="Banfield J.F."/>
        </authorList>
    </citation>
    <scope>NUCLEOTIDE SEQUENCE [LARGE SCALE GENOMIC DNA]</scope>
</reference>
<name>A0A1F6BBY2_9BACT</name>
<proteinExistence type="predicted"/>
<dbReference type="Proteomes" id="UP000176186">
    <property type="component" value="Unassembled WGS sequence"/>
</dbReference>
<gene>
    <name evidence="1" type="ORF">A2363_00400</name>
</gene>
<evidence type="ECO:0000313" key="1">
    <source>
        <dbReference type="EMBL" id="OGG34456.1"/>
    </source>
</evidence>
<dbReference type="PANTHER" id="PTHR40278:SF1">
    <property type="entry name" value="DNA UTILIZATION PROTEIN HOFN"/>
    <property type="match status" value="1"/>
</dbReference>
<dbReference type="InterPro" id="IPR052534">
    <property type="entry name" value="Extracell_DNA_Util/SecSys_Comp"/>
</dbReference>
<organism evidence="1 2">
    <name type="scientific">Candidatus Gottesmanbacteria bacterium RIFOXYB1_FULL_47_11</name>
    <dbReference type="NCBI Taxonomy" id="1798401"/>
    <lineage>
        <taxon>Bacteria</taxon>
        <taxon>Candidatus Gottesmaniibacteriota</taxon>
    </lineage>
</organism>
<dbReference type="EMBL" id="MFKE01000029">
    <property type="protein sequence ID" value="OGG34456.1"/>
    <property type="molecule type" value="Genomic_DNA"/>
</dbReference>
<sequence>MSEKNISINLIGEEEMEHTPVGRIVNWAVTYGRYIMIGTEIVVLLAFISRFSLDRKLTDLKDEISQKQAIIEANIDFEQQFRVVQSQLEKINSLMMVGSPSIAILDAIQAAVPTDVYLDSLDITKNKISAHAISGSPTSFSMLLSNLQATTQFQNIDIGDVRRTPAKGIDFQFSATYKK</sequence>
<comment type="caution">
    <text evidence="1">The sequence shown here is derived from an EMBL/GenBank/DDBJ whole genome shotgun (WGS) entry which is preliminary data.</text>
</comment>
<accession>A0A1F6BBY2</accession>
<evidence type="ECO:0000313" key="2">
    <source>
        <dbReference type="Proteomes" id="UP000176186"/>
    </source>
</evidence>